<reference evidence="1 2" key="2">
    <citation type="journal article" date="2012" name="Eukaryot. Cell">
        <title>Genome update of Botrytis cinerea strains B05.10 and T4.</title>
        <authorList>
            <person name="Staats M."/>
            <person name="van Kan J.A."/>
        </authorList>
    </citation>
    <scope>NUCLEOTIDE SEQUENCE [LARGE SCALE GENOMIC DNA]</scope>
    <source>
        <strain evidence="1 2">B05.10</strain>
    </source>
</reference>
<dbReference type="OrthoDB" id="10341005at2759"/>
<dbReference type="VEuPathDB" id="FungiDB:Bcin02g07300"/>
<keyword evidence="2" id="KW-1185">Reference proteome</keyword>
<dbReference type="KEGG" id="bfu:BCIN_02g07300"/>
<accession>A0A384JAH0</accession>
<dbReference type="AlphaFoldDB" id="A0A384JAH0"/>
<gene>
    <name evidence="1" type="ORF">BCIN_02g07300</name>
</gene>
<dbReference type="RefSeq" id="XP_024547283.1">
    <property type="nucleotide sequence ID" value="XM_024691512.1"/>
</dbReference>
<protein>
    <submittedName>
        <fullName evidence="1">Uncharacterized protein</fullName>
    </submittedName>
</protein>
<name>A0A384JAH0_BOTFB</name>
<reference evidence="1 2" key="3">
    <citation type="journal article" date="2017" name="Mol. Plant Pathol.">
        <title>A gapless genome sequence of the fungus Botrytis cinerea.</title>
        <authorList>
            <person name="Van Kan J.A."/>
            <person name="Stassen J.H."/>
            <person name="Mosbach A."/>
            <person name="Van Der Lee T.A."/>
            <person name="Faino L."/>
            <person name="Farmer A.D."/>
            <person name="Papasotiriou D.G."/>
            <person name="Zhou S."/>
            <person name="Seidl M.F."/>
            <person name="Cottam E."/>
            <person name="Edel D."/>
            <person name="Hahn M."/>
            <person name="Schwartz D.C."/>
            <person name="Dietrich R.A."/>
            <person name="Widdison S."/>
            <person name="Scalliet G."/>
        </authorList>
    </citation>
    <scope>NUCLEOTIDE SEQUENCE [LARGE SCALE GENOMIC DNA]</scope>
    <source>
        <strain evidence="1 2">B05.10</strain>
    </source>
</reference>
<dbReference type="EMBL" id="CP009806">
    <property type="protein sequence ID" value="ATZ47452.1"/>
    <property type="molecule type" value="Genomic_DNA"/>
</dbReference>
<dbReference type="GeneID" id="36393964"/>
<organism evidence="1 2">
    <name type="scientific">Botryotinia fuckeliana (strain B05.10)</name>
    <name type="common">Noble rot fungus</name>
    <name type="synonym">Botrytis cinerea</name>
    <dbReference type="NCBI Taxonomy" id="332648"/>
    <lineage>
        <taxon>Eukaryota</taxon>
        <taxon>Fungi</taxon>
        <taxon>Dikarya</taxon>
        <taxon>Ascomycota</taxon>
        <taxon>Pezizomycotina</taxon>
        <taxon>Leotiomycetes</taxon>
        <taxon>Helotiales</taxon>
        <taxon>Sclerotiniaceae</taxon>
        <taxon>Botrytis</taxon>
    </lineage>
</organism>
<dbReference type="Proteomes" id="UP000001798">
    <property type="component" value="Chromosome 2"/>
</dbReference>
<evidence type="ECO:0000313" key="2">
    <source>
        <dbReference type="Proteomes" id="UP000001798"/>
    </source>
</evidence>
<sequence length="108" mass="12182">MTRSIIIGSGGSPNTLPLLCVSKNWYDDRYEAVVYEILASLTMNSLLVHDLLMEQFSTPNHIKAQSQNIDFLNISHWRHCALGLVSVRLDNKIKVIVVDHQTMSKISS</sequence>
<evidence type="ECO:0000313" key="1">
    <source>
        <dbReference type="EMBL" id="ATZ47452.1"/>
    </source>
</evidence>
<proteinExistence type="predicted"/>
<reference evidence="1 2" key="1">
    <citation type="journal article" date="2011" name="PLoS Genet.">
        <title>Genomic analysis of the necrotrophic fungal pathogens Sclerotinia sclerotiorum and Botrytis cinerea.</title>
        <authorList>
            <person name="Amselem J."/>
            <person name="Cuomo C.A."/>
            <person name="van Kan J.A."/>
            <person name="Viaud M."/>
            <person name="Benito E.P."/>
            <person name="Couloux A."/>
            <person name="Coutinho P.M."/>
            <person name="de Vries R.P."/>
            <person name="Dyer P.S."/>
            <person name="Fillinger S."/>
            <person name="Fournier E."/>
            <person name="Gout L."/>
            <person name="Hahn M."/>
            <person name="Kohn L."/>
            <person name="Lapalu N."/>
            <person name="Plummer K.M."/>
            <person name="Pradier J.M."/>
            <person name="Quevillon E."/>
            <person name="Sharon A."/>
            <person name="Simon A."/>
            <person name="ten Have A."/>
            <person name="Tudzynski B."/>
            <person name="Tudzynski P."/>
            <person name="Wincker P."/>
            <person name="Andrew M."/>
            <person name="Anthouard V."/>
            <person name="Beever R.E."/>
            <person name="Beffa R."/>
            <person name="Benoit I."/>
            <person name="Bouzid O."/>
            <person name="Brault B."/>
            <person name="Chen Z."/>
            <person name="Choquer M."/>
            <person name="Collemare J."/>
            <person name="Cotton P."/>
            <person name="Danchin E.G."/>
            <person name="Da Silva C."/>
            <person name="Gautier A."/>
            <person name="Giraud C."/>
            <person name="Giraud T."/>
            <person name="Gonzalez C."/>
            <person name="Grossetete S."/>
            <person name="Guldener U."/>
            <person name="Henrissat B."/>
            <person name="Howlett B.J."/>
            <person name="Kodira C."/>
            <person name="Kretschmer M."/>
            <person name="Lappartient A."/>
            <person name="Leroch M."/>
            <person name="Levis C."/>
            <person name="Mauceli E."/>
            <person name="Neuveglise C."/>
            <person name="Oeser B."/>
            <person name="Pearson M."/>
            <person name="Poulain J."/>
            <person name="Poussereau N."/>
            <person name="Quesneville H."/>
            <person name="Rascle C."/>
            <person name="Schumacher J."/>
            <person name="Segurens B."/>
            <person name="Sexton A."/>
            <person name="Silva E."/>
            <person name="Sirven C."/>
            <person name="Soanes D.M."/>
            <person name="Talbot N.J."/>
            <person name="Templeton M."/>
            <person name="Yandava C."/>
            <person name="Yarden O."/>
            <person name="Zeng Q."/>
            <person name="Rollins J.A."/>
            <person name="Lebrun M.H."/>
            <person name="Dickman M."/>
        </authorList>
    </citation>
    <scope>NUCLEOTIDE SEQUENCE [LARGE SCALE GENOMIC DNA]</scope>
    <source>
        <strain evidence="1 2">B05.10</strain>
    </source>
</reference>